<evidence type="ECO:0000256" key="4">
    <source>
        <dbReference type="SAM" id="Coils"/>
    </source>
</evidence>
<dbReference type="InterPro" id="IPR011990">
    <property type="entry name" value="TPR-like_helical_dom_sf"/>
</dbReference>
<sequence>MPVAAPPGVKVDFNSVPAPANYVPGLGRGATGFTTRSDIGPARMAPGMPSEGGEQAGPAPPSQAQLAQAQRNKEENEDPTLDDSKFDEFMGNDAGAFANTGEYDQDDKEADDVWGQIDSHMDNRRRERRESRLKDEIEKYRIENPKITEQFADIKRKLADISRDEWEGIPDIGDYSMKNKSKRPQFYSPAPDSLLATAAARNEKDNSIGVASSLDGLRTPAGGLETPGGATTNLTEIGKGRRTVIGLNLDRMADSVNGQTVVDPKGYLTDLKSMKLSSDAEIGDIKRARTLLKSVTNTNPKHAPGWVAAARLEELAGKLAEARQLLQRGCELCPTSEDIWLESARLQSPENGRAILARGVAAIPTSVKLWLQASRLEVDDRAKSRVLRKALEKIPTSVRLWKAAVELVNEDDARIMLNRAVECCPQHTELWLALARLENYENSKKEAEEEMQKRGSVETARAILQHARETFKTKKGLWRRSAQLEKAHGTRESLDALLRDAVKYCPQAEVLWLMAAKEQWLAGHVDTAREILSAAFAANPDSEGIWLAAFKLEFENREPERARVLLAKARDHPAASTPRVWMKSAVVERELGDPVAERRLLLEGLSKFPDFDKLHLMLGQLEERQNNTEAARQAYQ</sequence>
<dbReference type="GO" id="GO:0000244">
    <property type="term" value="P:spliceosomal tri-snRNP complex assembly"/>
    <property type="evidence" value="ECO:0007669"/>
    <property type="project" value="TreeGrafter"/>
</dbReference>
<reference evidence="7 8" key="1">
    <citation type="journal article" date="2024" name="Nat. Commun.">
        <title>Phylogenomics reveals the evolutionary origins of lichenization in chlorophyte algae.</title>
        <authorList>
            <person name="Puginier C."/>
            <person name="Libourel C."/>
            <person name="Otte J."/>
            <person name="Skaloud P."/>
            <person name="Haon M."/>
            <person name="Grisel S."/>
            <person name="Petersen M."/>
            <person name="Berrin J.G."/>
            <person name="Delaux P.M."/>
            <person name="Dal Grande F."/>
            <person name="Keller J."/>
        </authorList>
    </citation>
    <scope>NUCLEOTIDE SEQUENCE [LARGE SCALE GENOMIC DNA]</scope>
    <source>
        <strain evidence="7 8">SAG 2523</strain>
    </source>
</reference>
<evidence type="ECO:0000313" key="8">
    <source>
        <dbReference type="Proteomes" id="UP001485043"/>
    </source>
</evidence>
<organism evidence="7 8">
    <name type="scientific">Apatococcus fuscideae</name>
    <dbReference type="NCBI Taxonomy" id="2026836"/>
    <lineage>
        <taxon>Eukaryota</taxon>
        <taxon>Viridiplantae</taxon>
        <taxon>Chlorophyta</taxon>
        <taxon>core chlorophytes</taxon>
        <taxon>Trebouxiophyceae</taxon>
        <taxon>Chlorellales</taxon>
        <taxon>Chlorellaceae</taxon>
        <taxon>Apatococcus</taxon>
    </lineage>
</organism>
<gene>
    <name evidence="7" type="ORF">WJX84_010213</name>
</gene>
<comment type="caution">
    <text evidence="7">The sequence shown here is derived from an EMBL/GenBank/DDBJ whole genome shotgun (WGS) entry which is preliminary data.</text>
</comment>
<keyword evidence="4" id="KW-0175">Coiled coil</keyword>
<dbReference type="InterPro" id="IPR010491">
    <property type="entry name" value="PRP1_N"/>
</dbReference>
<keyword evidence="2" id="KW-0677">Repeat</keyword>
<dbReference type="GO" id="GO:0080188">
    <property type="term" value="P:gene silencing by siRNA-directed DNA methylation"/>
    <property type="evidence" value="ECO:0007669"/>
    <property type="project" value="TreeGrafter"/>
</dbReference>
<dbReference type="PANTHER" id="PTHR11246:SF1">
    <property type="entry name" value="PRE-MRNA-PROCESSING FACTOR 6"/>
    <property type="match status" value="1"/>
</dbReference>
<dbReference type="EMBL" id="JALJOV010000396">
    <property type="protein sequence ID" value="KAK9864076.1"/>
    <property type="molecule type" value="Genomic_DNA"/>
</dbReference>
<dbReference type="SMART" id="SM00386">
    <property type="entry name" value="HAT"/>
    <property type="match status" value="10"/>
</dbReference>
<evidence type="ECO:0000259" key="6">
    <source>
        <dbReference type="Pfam" id="PF06424"/>
    </source>
</evidence>
<dbReference type="FunFam" id="1.25.40.10:FF:000384">
    <property type="entry name" value="Probable pre-mRNA splicing factor prp1"/>
    <property type="match status" value="1"/>
</dbReference>
<dbReference type="PANTHER" id="PTHR11246">
    <property type="entry name" value="PRE-MRNA SPLICING FACTOR"/>
    <property type="match status" value="1"/>
</dbReference>
<evidence type="ECO:0000256" key="3">
    <source>
        <dbReference type="ARBA" id="ARBA00023242"/>
    </source>
</evidence>
<dbReference type="AlphaFoldDB" id="A0AAW1T678"/>
<evidence type="ECO:0000256" key="5">
    <source>
        <dbReference type="SAM" id="MobiDB-lite"/>
    </source>
</evidence>
<keyword evidence="3" id="KW-0539">Nucleus</keyword>
<dbReference type="Pfam" id="PF13428">
    <property type="entry name" value="TPR_14"/>
    <property type="match status" value="1"/>
</dbReference>
<dbReference type="InterPro" id="IPR003107">
    <property type="entry name" value="HAT"/>
</dbReference>
<dbReference type="GO" id="GO:0071013">
    <property type="term" value="C:catalytic step 2 spliceosome"/>
    <property type="evidence" value="ECO:0007669"/>
    <property type="project" value="TreeGrafter"/>
</dbReference>
<dbReference type="Gene3D" id="1.25.40.10">
    <property type="entry name" value="Tetratricopeptide repeat domain"/>
    <property type="match status" value="3"/>
</dbReference>
<dbReference type="Pfam" id="PF06424">
    <property type="entry name" value="PRP1_N"/>
    <property type="match status" value="1"/>
</dbReference>
<dbReference type="SUPFAM" id="SSF48452">
    <property type="entry name" value="TPR-like"/>
    <property type="match status" value="2"/>
</dbReference>
<proteinExistence type="predicted"/>
<feature type="compositionally biased region" description="Low complexity" evidence="5">
    <location>
        <begin position="49"/>
        <end position="70"/>
    </location>
</feature>
<name>A0AAW1T678_9CHLO</name>
<dbReference type="GO" id="GO:0046540">
    <property type="term" value="C:U4/U6 x U5 tri-snRNP complex"/>
    <property type="evidence" value="ECO:0007669"/>
    <property type="project" value="TreeGrafter"/>
</dbReference>
<feature type="domain" description="PRP1 splicing factor N-terminal" evidence="6">
    <location>
        <begin position="18"/>
        <end position="178"/>
    </location>
</feature>
<feature type="coiled-coil region" evidence="4">
    <location>
        <begin position="430"/>
        <end position="457"/>
    </location>
</feature>
<feature type="region of interest" description="Disordered" evidence="5">
    <location>
        <begin position="21"/>
        <end position="108"/>
    </location>
</feature>
<comment type="subcellular location">
    <subcellularLocation>
        <location evidence="1">Nucleus</location>
    </subcellularLocation>
</comment>
<dbReference type="InterPro" id="IPR045075">
    <property type="entry name" value="Syf1-like"/>
</dbReference>
<protein>
    <recommendedName>
        <fullName evidence="6">PRP1 splicing factor N-terminal domain-containing protein</fullName>
    </recommendedName>
</protein>
<accession>A0AAW1T678</accession>
<keyword evidence="8" id="KW-1185">Reference proteome</keyword>
<evidence type="ECO:0000313" key="7">
    <source>
        <dbReference type="EMBL" id="KAK9864076.1"/>
    </source>
</evidence>
<dbReference type="GO" id="GO:2000636">
    <property type="term" value="P:positive regulation of primary miRNA processing"/>
    <property type="evidence" value="ECO:0007669"/>
    <property type="project" value="TreeGrafter"/>
</dbReference>
<evidence type="ECO:0000256" key="1">
    <source>
        <dbReference type="ARBA" id="ARBA00004123"/>
    </source>
</evidence>
<feature type="non-terminal residue" evidence="7">
    <location>
        <position position="636"/>
    </location>
</feature>
<evidence type="ECO:0000256" key="2">
    <source>
        <dbReference type="ARBA" id="ARBA00022737"/>
    </source>
</evidence>
<dbReference type="Proteomes" id="UP001485043">
    <property type="component" value="Unassembled WGS sequence"/>
</dbReference>
<dbReference type="Pfam" id="PF14559">
    <property type="entry name" value="TPR_19"/>
    <property type="match status" value="1"/>
</dbReference>